<dbReference type="OrthoDB" id="9797508at2"/>
<comment type="similarity">
    <text evidence="1">Belongs to the OsmC/Ohr family.</text>
</comment>
<dbReference type="Gene3D" id="3.30.300.20">
    <property type="match status" value="1"/>
</dbReference>
<evidence type="ECO:0000313" key="3">
    <source>
        <dbReference type="EMBL" id="KPH65429.1"/>
    </source>
</evidence>
<gene>
    <name evidence="3" type="ORF">ADS77_00350</name>
</gene>
<dbReference type="RefSeq" id="WP_054452265.1">
    <property type="nucleotide sequence ID" value="NZ_LHPH01000001.1"/>
</dbReference>
<feature type="region of interest" description="Disordered" evidence="2">
    <location>
        <begin position="16"/>
        <end position="46"/>
    </location>
</feature>
<dbReference type="InterPro" id="IPR003718">
    <property type="entry name" value="OsmC/Ohr_fam"/>
</dbReference>
<evidence type="ECO:0000313" key="4">
    <source>
        <dbReference type="Proteomes" id="UP000037848"/>
    </source>
</evidence>
<sequence length="142" mass="14535">MKELLQVAYTAKATATGGREGSAKSDDGRLNVALSTPKGLGGDDGQGTNPEQLFAAGYAACFIGALKLVAGQAKIKLPADTRIDSEVSIGPIEGGFGIAVKLAVFVGDLDKTTAEELVAKAHEVCPYSNATRGNIAIELSVI</sequence>
<dbReference type="InterPro" id="IPR036102">
    <property type="entry name" value="OsmC/Ohrsf"/>
</dbReference>
<reference evidence="3 4" key="1">
    <citation type="submission" date="2015-08" db="EMBL/GenBank/DDBJ databases">
        <title>Draft Genome Sequence of Pseudoalteromonas porphyrae UCD-SED14.</title>
        <authorList>
            <person name="Coil D.A."/>
            <person name="Jospin G."/>
            <person name="Lee R.D."/>
            <person name="Eisen J.A."/>
        </authorList>
    </citation>
    <scope>NUCLEOTIDE SEQUENCE [LARGE SCALE GENOMIC DNA]</scope>
    <source>
        <strain evidence="3 4">UCD-SED14</strain>
    </source>
</reference>
<proteinExistence type="inferred from homology"/>
<organism evidence="3 4">
    <name type="scientific">Pseudoalteromonas porphyrae</name>
    <dbReference type="NCBI Taxonomy" id="187330"/>
    <lineage>
        <taxon>Bacteria</taxon>
        <taxon>Pseudomonadati</taxon>
        <taxon>Pseudomonadota</taxon>
        <taxon>Gammaproteobacteria</taxon>
        <taxon>Alteromonadales</taxon>
        <taxon>Pseudoalteromonadaceae</taxon>
        <taxon>Pseudoalteromonas</taxon>
    </lineage>
</organism>
<dbReference type="PANTHER" id="PTHR33797">
    <property type="entry name" value="ORGANIC HYDROPEROXIDE RESISTANCE PROTEIN-LIKE"/>
    <property type="match status" value="1"/>
</dbReference>
<evidence type="ECO:0000256" key="1">
    <source>
        <dbReference type="ARBA" id="ARBA00007378"/>
    </source>
</evidence>
<evidence type="ECO:0000256" key="2">
    <source>
        <dbReference type="SAM" id="MobiDB-lite"/>
    </source>
</evidence>
<dbReference type="Proteomes" id="UP000037848">
    <property type="component" value="Unassembled WGS sequence"/>
</dbReference>
<keyword evidence="4" id="KW-1185">Reference proteome</keyword>
<dbReference type="GO" id="GO:0006979">
    <property type="term" value="P:response to oxidative stress"/>
    <property type="evidence" value="ECO:0007669"/>
    <property type="project" value="InterPro"/>
</dbReference>
<protein>
    <submittedName>
        <fullName evidence="3">Ohr subfamily peroxiredoxin</fullName>
    </submittedName>
</protein>
<dbReference type="Gene3D" id="2.20.25.10">
    <property type="match status" value="1"/>
</dbReference>
<dbReference type="PANTHER" id="PTHR33797:SF2">
    <property type="entry name" value="ORGANIC HYDROPEROXIDE RESISTANCE PROTEIN-LIKE"/>
    <property type="match status" value="1"/>
</dbReference>
<name>A0A0N0M266_9GAMM</name>
<comment type="caution">
    <text evidence="3">The sequence shown here is derived from an EMBL/GenBank/DDBJ whole genome shotgun (WGS) entry which is preliminary data.</text>
</comment>
<dbReference type="EMBL" id="LHPH01000001">
    <property type="protein sequence ID" value="KPH65429.1"/>
    <property type="molecule type" value="Genomic_DNA"/>
</dbReference>
<dbReference type="STRING" id="187330.AMS58_06015"/>
<accession>A0A0N0M266</accession>
<dbReference type="SUPFAM" id="SSF82784">
    <property type="entry name" value="OsmC-like"/>
    <property type="match status" value="1"/>
</dbReference>
<dbReference type="Pfam" id="PF02566">
    <property type="entry name" value="OsmC"/>
    <property type="match status" value="1"/>
</dbReference>
<dbReference type="InterPro" id="IPR019953">
    <property type="entry name" value="OHR"/>
</dbReference>
<dbReference type="InterPro" id="IPR015946">
    <property type="entry name" value="KH_dom-like_a/b"/>
</dbReference>
<dbReference type="AlphaFoldDB" id="A0A0N0M266"/>
<dbReference type="NCBIfam" id="TIGR03561">
    <property type="entry name" value="organ_hyd_perox"/>
    <property type="match status" value="1"/>
</dbReference>
<dbReference type="PATRIC" id="fig|187330.3.peg.72"/>